<dbReference type="Proteomes" id="UP000266172">
    <property type="component" value="Unassembled WGS sequence"/>
</dbReference>
<evidence type="ECO:0000313" key="3">
    <source>
        <dbReference type="EMBL" id="RGS40466.1"/>
    </source>
</evidence>
<sequence length="155" mass="17445">MRKLWITGCIVMICMGMLTACGGNKTEVVPIGDTEEADREVPYAMYINRVEGGKASVTISNYTDEEILYGTDFHLQKYIGSDWVDVSTLVPNYKFNEGVYSIPAHSSVVTDVKWEWLYSTLTDGEYMLTKTVLDPKEDGTYDQATMYVTFVFGTP</sequence>
<dbReference type="AlphaFoldDB" id="A0A395V6G4"/>
<evidence type="ECO:0000313" key="4">
    <source>
        <dbReference type="Proteomes" id="UP000266172"/>
    </source>
</evidence>
<feature type="signal peptide" evidence="1">
    <location>
        <begin position="1"/>
        <end position="20"/>
    </location>
</feature>
<proteinExistence type="predicted"/>
<dbReference type="PROSITE" id="PS51257">
    <property type="entry name" value="PROKAR_LIPOPROTEIN"/>
    <property type="match status" value="1"/>
</dbReference>
<accession>A0A395V6G4</accession>
<dbReference type="EMBL" id="QRVL01000007">
    <property type="protein sequence ID" value="RGS40466.1"/>
    <property type="molecule type" value="Genomic_DNA"/>
</dbReference>
<protein>
    <recommendedName>
        <fullName evidence="2">Bacterial Ig-like domain-containing protein</fullName>
    </recommendedName>
</protein>
<feature type="domain" description="Bacterial Ig-like" evidence="2">
    <location>
        <begin position="54"/>
        <end position="139"/>
    </location>
</feature>
<organism evidence="3 4">
    <name type="scientific">Roseburia hominis</name>
    <dbReference type="NCBI Taxonomy" id="301301"/>
    <lineage>
        <taxon>Bacteria</taxon>
        <taxon>Bacillati</taxon>
        <taxon>Bacillota</taxon>
        <taxon>Clostridia</taxon>
        <taxon>Lachnospirales</taxon>
        <taxon>Lachnospiraceae</taxon>
        <taxon>Roseburia</taxon>
    </lineage>
</organism>
<name>A0A395V6G4_9FIRM</name>
<evidence type="ECO:0000256" key="1">
    <source>
        <dbReference type="SAM" id="SignalP"/>
    </source>
</evidence>
<reference evidence="3 4" key="1">
    <citation type="submission" date="2018-08" db="EMBL/GenBank/DDBJ databases">
        <title>A genome reference for cultivated species of the human gut microbiota.</title>
        <authorList>
            <person name="Zou Y."/>
            <person name="Xue W."/>
            <person name="Luo G."/>
        </authorList>
    </citation>
    <scope>NUCLEOTIDE SEQUENCE [LARGE SCALE GENOMIC DNA]</scope>
    <source>
        <strain evidence="3 4">AF22-12AC</strain>
    </source>
</reference>
<comment type="caution">
    <text evidence="3">The sequence shown here is derived from an EMBL/GenBank/DDBJ whole genome shotgun (WGS) entry which is preliminary data.</text>
</comment>
<feature type="chain" id="PRO_5039565445" description="Bacterial Ig-like domain-containing protein" evidence="1">
    <location>
        <begin position="21"/>
        <end position="155"/>
    </location>
</feature>
<dbReference type="Pfam" id="PF20251">
    <property type="entry name" value="Big_14"/>
    <property type="match status" value="1"/>
</dbReference>
<keyword evidence="1" id="KW-0732">Signal</keyword>
<gene>
    <name evidence="3" type="ORF">DWX93_10175</name>
</gene>
<evidence type="ECO:0000259" key="2">
    <source>
        <dbReference type="Pfam" id="PF20251"/>
    </source>
</evidence>
<dbReference type="RefSeq" id="WP_118097549.1">
    <property type="nucleotide sequence ID" value="NZ_CATWOB010000067.1"/>
</dbReference>
<dbReference type="InterPro" id="IPR046878">
    <property type="entry name" value="Big_14"/>
</dbReference>